<feature type="compositionally biased region" description="Basic and acidic residues" evidence="1">
    <location>
        <begin position="23"/>
        <end position="32"/>
    </location>
</feature>
<keyword evidence="2" id="KW-0472">Membrane</keyword>
<name>A0A195FR70_9HYME</name>
<keyword evidence="2" id="KW-0812">Transmembrane</keyword>
<evidence type="ECO:0000256" key="2">
    <source>
        <dbReference type="SAM" id="Phobius"/>
    </source>
</evidence>
<reference evidence="3 4" key="1">
    <citation type="submission" date="2016-03" db="EMBL/GenBank/DDBJ databases">
        <title>Trachymyrmex septentrionalis WGS genome.</title>
        <authorList>
            <person name="Nygaard S."/>
            <person name="Hu H."/>
            <person name="Boomsma J."/>
            <person name="Zhang G."/>
        </authorList>
    </citation>
    <scope>NUCLEOTIDE SEQUENCE [LARGE SCALE GENOMIC DNA]</scope>
    <source>
        <strain evidence="3">Tsep2-gDNA-1</strain>
        <tissue evidence="3">Whole body</tissue>
    </source>
</reference>
<sequence>MASEVRRFTCLTCLDFSKERAASEDSRREKTLNSKRIRRSPNEAGATQVRGQTSDEKLRPRGKQQARITFIPLLLASYLFLWGFPPSLSCSLAVLFQNLRSGRRRGTSLDSRTGRAREGYGGVTAFSRLLLLPEIPSVPGRETPCPLNGVTGLPWLRGTPWNRRHRRAQRKAHLFWKNIIRTRARHEPHPFYDSRRMREKRRRANPMSIIHKRPRLSGLNVMFNVVDACDARSDNARREISGDCSRNSRNWRHAIN</sequence>
<feature type="transmembrane region" description="Helical" evidence="2">
    <location>
        <begin position="66"/>
        <end position="84"/>
    </location>
</feature>
<evidence type="ECO:0000256" key="1">
    <source>
        <dbReference type="SAM" id="MobiDB-lite"/>
    </source>
</evidence>
<keyword evidence="2" id="KW-1133">Transmembrane helix</keyword>
<proteinExistence type="predicted"/>
<gene>
    <name evidence="3" type="ORF">ALC56_02768</name>
</gene>
<dbReference type="Proteomes" id="UP000078541">
    <property type="component" value="Unassembled WGS sequence"/>
</dbReference>
<organism evidence="3 4">
    <name type="scientific">Trachymyrmex septentrionalis</name>
    <dbReference type="NCBI Taxonomy" id="34720"/>
    <lineage>
        <taxon>Eukaryota</taxon>
        <taxon>Metazoa</taxon>
        <taxon>Ecdysozoa</taxon>
        <taxon>Arthropoda</taxon>
        <taxon>Hexapoda</taxon>
        <taxon>Insecta</taxon>
        <taxon>Pterygota</taxon>
        <taxon>Neoptera</taxon>
        <taxon>Endopterygota</taxon>
        <taxon>Hymenoptera</taxon>
        <taxon>Apocrita</taxon>
        <taxon>Aculeata</taxon>
        <taxon>Formicoidea</taxon>
        <taxon>Formicidae</taxon>
        <taxon>Myrmicinae</taxon>
        <taxon>Trachymyrmex</taxon>
    </lineage>
</organism>
<dbReference type="AlphaFoldDB" id="A0A195FR70"/>
<dbReference type="EMBL" id="KQ981305">
    <property type="protein sequence ID" value="KYN42963.1"/>
    <property type="molecule type" value="Genomic_DNA"/>
</dbReference>
<protein>
    <recommendedName>
        <fullName evidence="5">Transmembrane protein</fullName>
    </recommendedName>
</protein>
<keyword evidence="4" id="KW-1185">Reference proteome</keyword>
<evidence type="ECO:0008006" key="5">
    <source>
        <dbReference type="Google" id="ProtNLM"/>
    </source>
</evidence>
<evidence type="ECO:0000313" key="4">
    <source>
        <dbReference type="Proteomes" id="UP000078541"/>
    </source>
</evidence>
<accession>A0A195FR70</accession>
<evidence type="ECO:0000313" key="3">
    <source>
        <dbReference type="EMBL" id="KYN42963.1"/>
    </source>
</evidence>
<feature type="region of interest" description="Disordered" evidence="1">
    <location>
        <begin position="23"/>
        <end position="61"/>
    </location>
</feature>